<dbReference type="InterPro" id="IPR015797">
    <property type="entry name" value="NUDIX_hydrolase-like_dom_sf"/>
</dbReference>
<dbReference type="STRING" id="89065.SAMN05216605_107101"/>
<dbReference type="PANTHER" id="PTHR43046">
    <property type="entry name" value="GDP-MANNOSE MANNOSYL HYDROLASE"/>
    <property type="match status" value="1"/>
</dbReference>
<dbReference type="PROSITE" id="PS00893">
    <property type="entry name" value="NUDIX_BOX"/>
    <property type="match status" value="1"/>
</dbReference>
<feature type="domain" description="Nudix hydrolase" evidence="4">
    <location>
        <begin position="5"/>
        <end position="138"/>
    </location>
</feature>
<evidence type="ECO:0000313" key="5">
    <source>
        <dbReference type="EMBL" id="SDH59421.1"/>
    </source>
</evidence>
<dbReference type="PROSITE" id="PS51462">
    <property type="entry name" value="NUDIX"/>
    <property type="match status" value="1"/>
</dbReference>
<evidence type="ECO:0000259" key="4">
    <source>
        <dbReference type="PROSITE" id="PS51462"/>
    </source>
</evidence>
<dbReference type="Proteomes" id="UP000182894">
    <property type="component" value="Unassembled WGS sequence"/>
</dbReference>
<evidence type="ECO:0000256" key="2">
    <source>
        <dbReference type="ARBA" id="ARBA00022801"/>
    </source>
</evidence>
<proteinExistence type="inferred from homology"/>
<sequence>MPESLYHPPFSGAKIAVICEGRLLTYLRDDTPAIPWPGLWDLPGGGREGEETPEQCALRETHEEFGLILDPAWIVWKRRYPGQGANGLDTWFFVAHVPAGTFERVIFGDEGQRWEIKTVSAYLDMDQAIPHLQQRLHECLSDDT</sequence>
<dbReference type="RefSeq" id="WP_074753271.1">
    <property type="nucleotide sequence ID" value="NZ_FNCO01000007.1"/>
</dbReference>
<reference evidence="6" key="1">
    <citation type="submission" date="2016-10" db="EMBL/GenBank/DDBJ databases">
        <authorList>
            <person name="Varghese N."/>
            <person name="Submissions S."/>
        </authorList>
    </citation>
    <scope>NUCLEOTIDE SEQUENCE [LARGE SCALE GENOMIC DNA]</scope>
    <source>
        <strain evidence="6">ATCC 700689</strain>
    </source>
</reference>
<accession>A0A1G8DPB6</accession>
<dbReference type="GO" id="GO:0016787">
    <property type="term" value="F:hydrolase activity"/>
    <property type="evidence" value="ECO:0007669"/>
    <property type="project" value="UniProtKB-KW"/>
</dbReference>
<evidence type="ECO:0000313" key="6">
    <source>
        <dbReference type="Proteomes" id="UP000182894"/>
    </source>
</evidence>
<gene>
    <name evidence="5" type="ORF">SAMN05216605_107101</name>
</gene>
<evidence type="ECO:0000256" key="3">
    <source>
        <dbReference type="RuleBase" id="RU003476"/>
    </source>
</evidence>
<comment type="similarity">
    <text evidence="3">Belongs to the Nudix hydrolase family.</text>
</comment>
<dbReference type="CDD" id="cd04682">
    <property type="entry name" value="NUDIX_Hydrolase"/>
    <property type="match status" value="1"/>
</dbReference>
<keyword evidence="6" id="KW-1185">Reference proteome</keyword>
<dbReference type="Gene3D" id="3.90.79.10">
    <property type="entry name" value="Nucleoside Triphosphate Pyrophosphohydrolase"/>
    <property type="match status" value="1"/>
</dbReference>
<dbReference type="OrthoDB" id="289720at2"/>
<evidence type="ECO:0000256" key="1">
    <source>
        <dbReference type="ARBA" id="ARBA00001946"/>
    </source>
</evidence>
<dbReference type="EMBL" id="FNCO01000007">
    <property type="protein sequence ID" value="SDH59421.1"/>
    <property type="molecule type" value="Genomic_DNA"/>
</dbReference>
<dbReference type="PANTHER" id="PTHR43046:SF14">
    <property type="entry name" value="MUTT_NUDIX FAMILY PROTEIN"/>
    <property type="match status" value="1"/>
</dbReference>
<organism evidence="5 6">
    <name type="scientific">Pseudomonas abietaniphila</name>
    <dbReference type="NCBI Taxonomy" id="89065"/>
    <lineage>
        <taxon>Bacteria</taxon>
        <taxon>Pseudomonadati</taxon>
        <taxon>Pseudomonadota</taxon>
        <taxon>Gammaproteobacteria</taxon>
        <taxon>Pseudomonadales</taxon>
        <taxon>Pseudomonadaceae</taxon>
        <taxon>Pseudomonas</taxon>
    </lineage>
</organism>
<name>A0A1G8DPB6_9PSED</name>
<dbReference type="Pfam" id="PF00293">
    <property type="entry name" value="NUDIX"/>
    <property type="match status" value="1"/>
</dbReference>
<dbReference type="AlphaFoldDB" id="A0A1G8DPB6"/>
<dbReference type="InterPro" id="IPR020476">
    <property type="entry name" value="Nudix_hydrolase"/>
</dbReference>
<comment type="cofactor">
    <cofactor evidence="1">
        <name>Mg(2+)</name>
        <dbReference type="ChEBI" id="CHEBI:18420"/>
    </cofactor>
</comment>
<dbReference type="SUPFAM" id="SSF55811">
    <property type="entry name" value="Nudix"/>
    <property type="match status" value="1"/>
</dbReference>
<protein>
    <submittedName>
        <fullName evidence="5">8-oxo-dGTP diphosphatase</fullName>
    </submittedName>
</protein>
<dbReference type="PRINTS" id="PR00502">
    <property type="entry name" value="NUDIXFAMILY"/>
</dbReference>
<keyword evidence="2 3" id="KW-0378">Hydrolase</keyword>
<dbReference type="InterPro" id="IPR000086">
    <property type="entry name" value="NUDIX_hydrolase_dom"/>
</dbReference>
<dbReference type="InterPro" id="IPR020084">
    <property type="entry name" value="NUDIX_hydrolase_CS"/>
</dbReference>